<evidence type="ECO:0000313" key="6">
    <source>
        <dbReference type="EMBL" id="VDO95538.1"/>
    </source>
</evidence>
<evidence type="ECO:0000256" key="2">
    <source>
        <dbReference type="ARBA" id="ARBA00022741"/>
    </source>
</evidence>
<dbReference type="AlphaFoldDB" id="A0A183JRS3"/>
<protein>
    <recommendedName>
        <fullName evidence="5">Hypoxia up-regulated protein 1</fullName>
    </recommendedName>
</protein>
<keyword evidence="7" id="KW-1185">Reference proteome</keyword>
<evidence type="ECO:0000256" key="3">
    <source>
        <dbReference type="ARBA" id="ARBA00022840"/>
    </source>
</evidence>
<evidence type="ECO:0000313" key="8">
    <source>
        <dbReference type="WBParaSite" id="SCUD_0000541201-mRNA-1"/>
    </source>
</evidence>
<keyword evidence="3" id="KW-0067">ATP-binding</keyword>
<keyword evidence="4" id="KW-0143">Chaperone</keyword>
<comment type="similarity">
    <text evidence="1">Belongs to the heat shock protein 70 family.</text>
</comment>
<dbReference type="GO" id="GO:0005524">
    <property type="term" value="F:ATP binding"/>
    <property type="evidence" value="ECO:0007669"/>
    <property type="project" value="UniProtKB-KW"/>
</dbReference>
<keyword evidence="2" id="KW-0547">Nucleotide-binding</keyword>
<reference evidence="8" key="1">
    <citation type="submission" date="2016-06" db="UniProtKB">
        <authorList>
            <consortium name="WormBaseParasite"/>
        </authorList>
    </citation>
    <scope>IDENTIFICATION</scope>
</reference>
<accession>A0A183JRS3</accession>
<evidence type="ECO:0000256" key="5">
    <source>
        <dbReference type="ARBA" id="ARBA00040503"/>
    </source>
</evidence>
<dbReference type="STRING" id="6186.A0A183JRS3"/>
<dbReference type="PANTHER" id="PTHR45639">
    <property type="entry name" value="HSC70CB, ISOFORM G-RELATED"/>
    <property type="match status" value="1"/>
</dbReference>
<evidence type="ECO:0000313" key="7">
    <source>
        <dbReference type="Proteomes" id="UP000279833"/>
    </source>
</evidence>
<reference evidence="6 7" key="2">
    <citation type="submission" date="2018-11" db="EMBL/GenBank/DDBJ databases">
        <authorList>
            <consortium name="Pathogen Informatics"/>
        </authorList>
    </citation>
    <scope>NUCLEOTIDE SEQUENCE [LARGE SCALE GENOMIC DNA]</scope>
    <source>
        <strain evidence="6">Dakar</strain>
        <strain evidence="7">Dakar, Senegal</strain>
    </source>
</reference>
<dbReference type="InterPro" id="IPR029047">
    <property type="entry name" value="HSP70_peptide-bd_sf"/>
</dbReference>
<dbReference type="WBParaSite" id="SCUD_0000541201-mRNA-1">
    <property type="protein sequence ID" value="SCUD_0000541201-mRNA-1"/>
    <property type="gene ID" value="SCUD_0000541201"/>
</dbReference>
<dbReference type="EMBL" id="UZAK01008823">
    <property type="protein sequence ID" value="VDO95538.1"/>
    <property type="molecule type" value="Genomic_DNA"/>
</dbReference>
<dbReference type="Gene3D" id="2.60.34.10">
    <property type="entry name" value="Substrate Binding Domain Of DNAk, Chain A, domain 1"/>
    <property type="match status" value="1"/>
</dbReference>
<gene>
    <name evidence="6" type="ORF">SCUD_LOCUS5413</name>
</gene>
<dbReference type="GO" id="GO:0034663">
    <property type="term" value="C:endoplasmic reticulum chaperone complex"/>
    <property type="evidence" value="ECO:0007669"/>
    <property type="project" value="TreeGrafter"/>
</dbReference>
<dbReference type="PANTHER" id="PTHR45639:SF3">
    <property type="entry name" value="HYPOXIA UP-REGULATED PROTEIN 1"/>
    <property type="match status" value="1"/>
</dbReference>
<dbReference type="InterPro" id="IPR013126">
    <property type="entry name" value="Hsp_70_fam"/>
</dbReference>
<proteinExistence type="inferred from homology"/>
<dbReference type="Proteomes" id="UP000279833">
    <property type="component" value="Unassembled WGS sequence"/>
</dbReference>
<dbReference type="GO" id="GO:0030968">
    <property type="term" value="P:endoplasmic reticulum unfolded protein response"/>
    <property type="evidence" value="ECO:0007669"/>
    <property type="project" value="TreeGrafter"/>
</dbReference>
<name>A0A183JRS3_9TREM</name>
<sequence length="142" mass="16170">MQDTVKIVFQPFCIINSINCNFVLFLPRSELHRGVNSDDAAALGAVYQAAFHTPGFRVTRFIVKDYNLYPIAVDFMRAPPLPGDKSDKDSHIDDQQDGSYVRQVLFPRGAIFPQKRAIKFNRHITDLDFYVNYVDLDGDAAR</sequence>
<dbReference type="GO" id="GO:0140662">
    <property type="term" value="F:ATP-dependent protein folding chaperone"/>
    <property type="evidence" value="ECO:0007669"/>
    <property type="project" value="InterPro"/>
</dbReference>
<organism evidence="8">
    <name type="scientific">Schistosoma curassoni</name>
    <dbReference type="NCBI Taxonomy" id="6186"/>
    <lineage>
        <taxon>Eukaryota</taxon>
        <taxon>Metazoa</taxon>
        <taxon>Spiralia</taxon>
        <taxon>Lophotrochozoa</taxon>
        <taxon>Platyhelminthes</taxon>
        <taxon>Trematoda</taxon>
        <taxon>Digenea</taxon>
        <taxon>Strigeidida</taxon>
        <taxon>Schistosomatoidea</taxon>
        <taxon>Schistosomatidae</taxon>
        <taxon>Schistosoma</taxon>
    </lineage>
</organism>
<evidence type="ECO:0000256" key="4">
    <source>
        <dbReference type="ARBA" id="ARBA00023186"/>
    </source>
</evidence>
<evidence type="ECO:0000256" key="1">
    <source>
        <dbReference type="ARBA" id="ARBA00007381"/>
    </source>
</evidence>